<evidence type="ECO:0000313" key="3">
    <source>
        <dbReference type="Proteomes" id="UP001499854"/>
    </source>
</evidence>
<proteinExistence type="predicted"/>
<feature type="compositionally biased region" description="Pro residues" evidence="1">
    <location>
        <begin position="52"/>
        <end position="62"/>
    </location>
</feature>
<evidence type="ECO:0000313" key="2">
    <source>
        <dbReference type="EMBL" id="GAA2008138.1"/>
    </source>
</evidence>
<reference evidence="3" key="1">
    <citation type="journal article" date="2019" name="Int. J. Syst. Evol. Microbiol.">
        <title>The Global Catalogue of Microorganisms (GCM) 10K type strain sequencing project: providing services to taxonomists for standard genome sequencing and annotation.</title>
        <authorList>
            <consortium name="The Broad Institute Genomics Platform"/>
            <consortium name="The Broad Institute Genome Sequencing Center for Infectious Disease"/>
            <person name="Wu L."/>
            <person name="Ma J."/>
        </authorList>
    </citation>
    <scope>NUCLEOTIDE SEQUENCE [LARGE SCALE GENOMIC DNA]</scope>
    <source>
        <strain evidence="3">JCM 16013</strain>
    </source>
</reference>
<protein>
    <submittedName>
        <fullName evidence="2">Uncharacterized protein</fullName>
    </submittedName>
</protein>
<organism evidence="2 3">
    <name type="scientific">Catenulispora subtropica</name>
    <dbReference type="NCBI Taxonomy" id="450798"/>
    <lineage>
        <taxon>Bacteria</taxon>
        <taxon>Bacillati</taxon>
        <taxon>Actinomycetota</taxon>
        <taxon>Actinomycetes</taxon>
        <taxon>Catenulisporales</taxon>
        <taxon>Catenulisporaceae</taxon>
        <taxon>Catenulispora</taxon>
    </lineage>
</organism>
<dbReference type="EMBL" id="BAAAQM010000104">
    <property type="protein sequence ID" value="GAA2008138.1"/>
    <property type="molecule type" value="Genomic_DNA"/>
</dbReference>
<accession>A0ABP5EZQ8</accession>
<feature type="region of interest" description="Disordered" evidence="1">
    <location>
        <begin position="1"/>
        <end position="69"/>
    </location>
</feature>
<evidence type="ECO:0000256" key="1">
    <source>
        <dbReference type="SAM" id="MobiDB-lite"/>
    </source>
</evidence>
<keyword evidence="3" id="KW-1185">Reference proteome</keyword>
<name>A0ABP5EZQ8_9ACTN</name>
<sequence length="69" mass="7188">MRDEAPSSGSKGFSGFGCFGGFSGFREGRKDRNDKQPARRCGAGPAISRGGPPQPPPDPAHPIPEVVHA</sequence>
<dbReference type="Proteomes" id="UP001499854">
    <property type="component" value="Unassembled WGS sequence"/>
</dbReference>
<feature type="compositionally biased region" description="Basic and acidic residues" evidence="1">
    <location>
        <begin position="26"/>
        <end position="37"/>
    </location>
</feature>
<gene>
    <name evidence="2" type="ORF">GCM10009838_88090</name>
</gene>
<comment type="caution">
    <text evidence="2">The sequence shown here is derived from an EMBL/GenBank/DDBJ whole genome shotgun (WGS) entry which is preliminary data.</text>
</comment>
<feature type="compositionally biased region" description="Gly residues" evidence="1">
    <location>
        <begin position="12"/>
        <end position="23"/>
    </location>
</feature>
<dbReference type="RefSeq" id="WP_344663220.1">
    <property type="nucleotide sequence ID" value="NZ_BAAAQM010000104.1"/>
</dbReference>